<dbReference type="NCBIfam" id="TIGR00231">
    <property type="entry name" value="small_GTP"/>
    <property type="match status" value="1"/>
</dbReference>
<feature type="binding site" evidence="3">
    <location>
        <position position="76"/>
    </location>
    <ligand>
        <name>GTP</name>
        <dbReference type="ChEBI" id="CHEBI:37565"/>
    </ligand>
</feature>
<keyword evidence="4" id="KW-0460">Magnesium</keyword>
<keyword evidence="2 3" id="KW-0342">GTP-binding</keyword>
<evidence type="ECO:0000313" key="5">
    <source>
        <dbReference type="EMBL" id="KFG27106.1"/>
    </source>
</evidence>
<evidence type="ECO:0000256" key="2">
    <source>
        <dbReference type="ARBA" id="ARBA00023134"/>
    </source>
</evidence>
<reference evidence="5 6" key="1">
    <citation type="journal article" date="2014" name="Genome Announc.">
        <title>Genome Sequence of the Microsporidian Species Nematocida sp1 Strain ERTm6 (ATCC PRA-372).</title>
        <authorList>
            <person name="Bakowski M.A."/>
            <person name="Priest M."/>
            <person name="Young S."/>
            <person name="Cuomo C.A."/>
            <person name="Troemel E.R."/>
        </authorList>
    </citation>
    <scope>NUCLEOTIDE SEQUENCE [LARGE SCALE GENOMIC DNA]</scope>
    <source>
        <strain evidence="5 6">ERTm6</strain>
    </source>
</reference>
<dbReference type="GO" id="GO:0005525">
    <property type="term" value="F:GTP binding"/>
    <property type="evidence" value="ECO:0007669"/>
    <property type="project" value="UniProtKB-KW"/>
</dbReference>
<dbReference type="PANTHER" id="PTHR45732">
    <property type="entry name" value="ADP-RIBOSYLATION FACTOR-LIKE PROTEIN 8"/>
    <property type="match status" value="1"/>
</dbReference>
<dbReference type="SMART" id="SM00177">
    <property type="entry name" value="ARF"/>
    <property type="match status" value="1"/>
</dbReference>
<comment type="caution">
    <text evidence="5">The sequence shown here is derived from an EMBL/GenBank/DDBJ whole genome shotgun (WGS) entry which is preliminary data.</text>
</comment>
<keyword evidence="4" id="KW-0479">Metal-binding</keyword>
<dbReference type="AlphaFoldDB" id="A0A086J4N8"/>
<evidence type="ECO:0000256" key="4">
    <source>
        <dbReference type="PIRSR" id="PIRSR606689-2"/>
    </source>
</evidence>
<evidence type="ECO:0000256" key="1">
    <source>
        <dbReference type="ARBA" id="ARBA00022741"/>
    </source>
</evidence>
<dbReference type="GO" id="GO:0003924">
    <property type="term" value="F:GTPase activity"/>
    <property type="evidence" value="ECO:0007669"/>
    <property type="project" value="InterPro"/>
</dbReference>
<evidence type="ECO:0000256" key="3">
    <source>
        <dbReference type="PIRSR" id="PIRSR606689-1"/>
    </source>
</evidence>
<dbReference type="GeneID" id="77675154"/>
<dbReference type="SUPFAM" id="SSF52540">
    <property type="entry name" value="P-loop containing nucleoside triphosphate hydrolases"/>
    <property type="match status" value="1"/>
</dbReference>
<dbReference type="Pfam" id="PF00025">
    <property type="entry name" value="Arf"/>
    <property type="match status" value="1"/>
</dbReference>
<accession>A0A086J4N8</accession>
<evidence type="ECO:0008006" key="7">
    <source>
        <dbReference type="Google" id="ProtNLM"/>
    </source>
</evidence>
<evidence type="ECO:0000313" key="6">
    <source>
        <dbReference type="Proteomes" id="UP000054524"/>
    </source>
</evidence>
<dbReference type="InterPro" id="IPR027417">
    <property type="entry name" value="P-loop_NTPase"/>
</dbReference>
<dbReference type="Proteomes" id="UP000054524">
    <property type="component" value="Unassembled WGS sequence"/>
</dbReference>
<dbReference type="HOGENOM" id="CLU_040729_10_5_1"/>
<dbReference type="EMBL" id="AKIJ01000001">
    <property type="protein sequence ID" value="KFG27106.1"/>
    <property type="molecule type" value="Genomic_DNA"/>
</dbReference>
<gene>
    <name evidence="5" type="ORF">NESG_00181</name>
</gene>
<keyword evidence="1 3" id="KW-0547">Nucleotide-binding</keyword>
<keyword evidence="6" id="KW-1185">Reference proteome</keyword>
<feature type="binding site" evidence="4">
    <location>
        <position position="36"/>
    </location>
    <ligand>
        <name>Mg(2+)</name>
        <dbReference type="ChEBI" id="CHEBI:18420"/>
    </ligand>
</feature>
<dbReference type="RefSeq" id="XP_052905661.1">
    <property type="nucleotide sequence ID" value="XM_053047836.1"/>
</dbReference>
<feature type="binding site" evidence="4">
    <location>
        <position position="54"/>
    </location>
    <ligand>
        <name>Mg(2+)</name>
        <dbReference type="ChEBI" id="CHEBI:18420"/>
    </ligand>
</feature>
<organism evidence="5 6">
    <name type="scientific">Nematocida ausubeli (strain ATCC PRA-371 / ERTm2)</name>
    <name type="common">Nematode killer fungus</name>
    <dbReference type="NCBI Taxonomy" id="1913371"/>
    <lineage>
        <taxon>Eukaryota</taxon>
        <taxon>Fungi</taxon>
        <taxon>Fungi incertae sedis</taxon>
        <taxon>Microsporidia</taxon>
        <taxon>Nematocida</taxon>
    </lineage>
</organism>
<dbReference type="InterPro" id="IPR006689">
    <property type="entry name" value="Small_GTPase_ARF/SAR"/>
</dbReference>
<feature type="binding site" evidence="3">
    <location>
        <begin position="29"/>
        <end position="36"/>
    </location>
    <ligand>
        <name>GTP</name>
        <dbReference type="ChEBI" id="CHEBI:37565"/>
    </ligand>
</feature>
<name>A0A086J4N8_NEMA1</name>
<dbReference type="Gene3D" id="3.40.50.300">
    <property type="entry name" value="P-loop containing nucleotide triphosphate hydrolases"/>
    <property type="match status" value="1"/>
</dbReference>
<sequence length="184" mass="20669">MSIADCIVQTKNCLVYYFFGKKIKICLCGPSRSGKTSFYKAFTDRKVLKKEPVTIGSRMLHFTKNGIRGTFFDIGGAAEYSNLRDFSYRNSNALIFFVDSSNPQSFVDAKSMLQGLLNKNKRKKLPILILCTHNDIDGFTSCQDIALQLSLDSFLGKDISCYSISSLTLSNFAAVEEWIVRHAK</sequence>
<dbReference type="InterPro" id="IPR005225">
    <property type="entry name" value="Small_GTP-bd"/>
</dbReference>
<dbReference type="GO" id="GO:0046872">
    <property type="term" value="F:metal ion binding"/>
    <property type="evidence" value="ECO:0007669"/>
    <property type="project" value="UniProtKB-KW"/>
</dbReference>
<protein>
    <recommendedName>
        <fullName evidence="7">ADP-ribosylation factor</fullName>
    </recommendedName>
</protein>
<dbReference type="PANTHER" id="PTHR45732:SF7">
    <property type="entry name" value="ADP-RIBOSYLATION FACTOR-LIKE PROTEIN 8"/>
    <property type="match status" value="1"/>
</dbReference>
<proteinExistence type="predicted"/>